<dbReference type="Pfam" id="PF07690">
    <property type="entry name" value="MFS_1"/>
    <property type="match status" value="1"/>
</dbReference>
<feature type="transmembrane region" description="Helical" evidence="5">
    <location>
        <begin position="385"/>
        <end position="411"/>
    </location>
</feature>
<comment type="subcellular location">
    <subcellularLocation>
        <location evidence="1">Membrane</location>
        <topology evidence="1">Multi-pass membrane protein</topology>
    </subcellularLocation>
</comment>
<dbReference type="Gene3D" id="1.20.1250.20">
    <property type="entry name" value="MFS general substrate transporter like domains"/>
    <property type="match status" value="2"/>
</dbReference>
<dbReference type="GO" id="GO:0015134">
    <property type="term" value="F:hexuronate transmembrane transporter activity"/>
    <property type="evidence" value="ECO:0007669"/>
    <property type="project" value="TreeGrafter"/>
</dbReference>
<organism evidence="7 8">
    <name type="scientific">Chitinophaga filiformis</name>
    <name type="common">Myxococcus filiformis</name>
    <name type="synonym">Flexibacter filiformis</name>
    <dbReference type="NCBI Taxonomy" id="104663"/>
    <lineage>
        <taxon>Bacteria</taxon>
        <taxon>Pseudomonadati</taxon>
        <taxon>Bacteroidota</taxon>
        <taxon>Chitinophagia</taxon>
        <taxon>Chitinophagales</taxon>
        <taxon>Chitinophagaceae</taxon>
        <taxon>Chitinophaga</taxon>
    </lineage>
</organism>
<evidence type="ECO:0000256" key="2">
    <source>
        <dbReference type="ARBA" id="ARBA00022692"/>
    </source>
</evidence>
<feature type="transmembrane region" description="Helical" evidence="5">
    <location>
        <begin position="55"/>
        <end position="72"/>
    </location>
</feature>
<evidence type="ECO:0000313" key="7">
    <source>
        <dbReference type="EMBL" id="SDG57049.1"/>
    </source>
</evidence>
<dbReference type="SUPFAM" id="SSF103473">
    <property type="entry name" value="MFS general substrate transporter"/>
    <property type="match status" value="1"/>
</dbReference>
<proteinExistence type="predicted"/>
<dbReference type="InterPro" id="IPR036259">
    <property type="entry name" value="MFS_trans_sf"/>
</dbReference>
<dbReference type="GO" id="GO:0016020">
    <property type="term" value="C:membrane"/>
    <property type="evidence" value="ECO:0007669"/>
    <property type="project" value="UniProtKB-SubCell"/>
</dbReference>
<feature type="transmembrane region" description="Helical" evidence="5">
    <location>
        <begin position="108"/>
        <end position="127"/>
    </location>
</feature>
<evidence type="ECO:0000256" key="5">
    <source>
        <dbReference type="SAM" id="Phobius"/>
    </source>
</evidence>
<dbReference type="InterPro" id="IPR050382">
    <property type="entry name" value="MFS_Na/Anion_cotransporter"/>
</dbReference>
<feature type="transmembrane region" description="Helical" evidence="5">
    <location>
        <begin position="173"/>
        <end position="192"/>
    </location>
</feature>
<name>A0A1G7VCH1_CHIFI</name>
<dbReference type="InterPro" id="IPR011701">
    <property type="entry name" value="MFS"/>
</dbReference>
<dbReference type="EMBL" id="FNBN01000005">
    <property type="protein sequence ID" value="SDG57049.1"/>
    <property type="molecule type" value="Genomic_DNA"/>
</dbReference>
<dbReference type="InterPro" id="IPR020846">
    <property type="entry name" value="MFS_dom"/>
</dbReference>
<feature type="transmembrane region" description="Helical" evidence="5">
    <location>
        <begin position="297"/>
        <end position="318"/>
    </location>
</feature>
<dbReference type="STRING" id="104663.SAMN04488121_10550"/>
<feature type="transmembrane region" description="Helical" evidence="5">
    <location>
        <begin position="423"/>
        <end position="446"/>
    </location>
</feature>
<evidence type="ECO:0000256" key="4">
    <source>
        <dbReference type="ARBA" id="ARBA00023136"/>
    </source>
</evidence>
<evidence type="ECO:0000256" key="1">
    <source>
        <dbReference type="ARBA" id="ARBA00004141"/>
    </source>
</evidence>
<dbReference type="PANTHER" id="PTHR11662">
    <property type="entry name" value="SOLUTE CARRIER FAMILY 17"/>
    <property type="match status" value="1"/>
</dbReference>
<keyword evidence="4 5" id="KW-0472">Membrane</keyword>
<protein>
    <submittedName>
        <fullName evidence="7">MFS transporter, ACS family, hexuronate transporter</fullName>
    </submittedName>
</protein>
<gene>
    <name evidence="7" type="ORF">SAMN04488121_10550</name>
</gene>
<keyword evidence="3 5" id="KW-1133">Transmembrane helix</keyword>
<dbReference type="PROSITE" id="PS50850">
    <property type="entry name" value="MFS"/>
    <property type="match status" value="1"/>
</dbReference>
<dbReference type="PANTHER" id="PTHR11662:SF285">
    <property type="entry name" value="HEXURONATE TRANSPORTER"/>
    <property type="match status" value="1"/>
</dbReference>
<sequence length="454" mass="50032">MKGMDSTTIGKYRWRICALLFFATTINYIDRQVIGLLKPILMAPDQFNWTEKDFGGMMSAFAAAYAVGLLLFGRLVDRIGTKMGYILSIVVWSIAAMAHALAKTTFGFGLARVFLGLGESGNFPVAIKSVAEWFPKKERALATGIFNSGANIGAVIAPIVVPWLAGNYGWQHAFIWTGLIGFVWLIFWAVIYEIPARHKKLTQAEYDYIHSDDQKPATEEIPAGIKPVTAAAVASASAPHENKSISWKQLLGVKQTWAFVFGKLLTDPIWWFFLFWLPSYFATTFNLDFKKPNLQLFVIYTATTVGSIGGGYLSSWLIKKGWPVFKARKTSMLLFAICVVPIMFAKATNNIWVVVGLISLAAAAHQAWSANIFTTASDMFPKHAVSSVVGIGGMAGSIGGSLFPIFVGYLLDYYKAQGNIGAGYNILFVISGCMYLLAWLIMHLFAPKMEQVKL</sequence>
<dbReference type="Proteomes" id="UP000199045">
    <property type="component" value="Unassembled WGS sequence"/>
</dbReference>
<feature type="transmembrane region" description="Helical" evidence="5">
    <location>
        <begin position="139"/>
        <end position="161"/>
    </location>
</feature>
<dbReference type="AlphaFoldDB" id="A0A1G7VCH1"/>
<reference evidence="7 8" key="1">
    <citation type="submission" date="2016-10" db="EMBL/GenBank/DDBJ databases">
        <authorList>
            <person name="de Groot N.N."/>
        </authorList>
    </citation>
    <scope>NUCLEOTIDE SEQUENCE [LARGE SCALE GENOMIC DNA]</scope>
    <source>
        <strain evidence="7 8">DSM 527</strain>
    </source>
</reference>
<feature type="transmembrane region" description="Helical" evidence="5">
    <location>
        <begin position="330"/>
        <end position="345"/>
    </location>
</feature>
<dbReference type="CDD" id="cd17319">
    <property type="entry name" value="MFS_ExuT_GudP_like"/>
    <property type="match status" value="1"/>
</dbReference>
<feature type="transmembrane region" description="Helical" evidence="5">
    <location>
        <begin position="257"/>
        <end position="277"/>
    </location>
</feature>
<dbReference type="PIRSF" id="PIRSF002808">
    <property type="entry name" value="Hexose_phosphate_transp"/>
    <property type="match status" value="1"/>
</dbReference>
<dbReference type="OrthoDB" id="9781156at2"/>
<evidence type="ECO:0000259" key="6">
    <source>
        <dbReference type="PROSITE" id="PS50850"/>
    </source>
</evidence>
<keyword evidence="2 5" id="KW-0812">Transmembrane</keyword>
<evidence type="ECO:0000313" key="8">
    <source>
        <dbReference type="Proteomes" id="UP000199045"/>
    </source>
</evidence>
<dbReference type="InterPro" id="IPR000849">
    <property type="entry name" value="Sugar_P_transporter"/>
</dbReference>
<accession>A0A1G7VCH1</accession>
<feature type="domain" description="Major facilitator superfamily (MFS) profile" evidence="6">
    <location>
        <begin position="16"/>
        <end position="450"/>
    </location>
</feature>
<feature type="transmembrane region" description="Helical" evidence="5">
    <location>
        <begin position="84"/>
        <end position="102"/>
    </location>
</feature>
<evidence type="ECO:0000256" key="3">
    <source>
        <dbReference type="ARBA" id="ARBA00022989"/>
    </source>
</evidence>